<protein>
    <submittedName>
        <fullName evidence="1">Uncharacterized protein</fullName>
    </submittedName>
</protein>
<gene>
    <name evidence="1" type="ORF">KP79_PYT04018</name>
</gene>
<dbReference type="AlphaFoldDB" id="A0A210QMH2"/>
<dbReference type="EMBL" id="NEDP02002897">
    <property type="protein sequence ID" value="OWF49928.1"/>
    <property type="molecule type" value="Genomic_DNA"/>
</dbReference>
<dbReference type="Proteomes" id="UP000242188">
    <property type="component" value="Unassembled WGS sequence"/>
</dbReference>
<organism evidence="1 2">
    <name type="scientific">Mizuhopecten yessoensis</name>
    <name type="common">Japanese scallop</name>
    <name type="synonym">Patinopecten yessoensis</name>
    <dbReference type="NCBI Taxonomy" id="6573"/>
    <lineage>
        <taxon>Eukaryota</taxon>
        <taxon>Metazoa</taxon>
        <taxon>Spiralia</taxon>
        <taxon>Lophotrochozoa</taxon>
        <taxon>Mollusca</taxon>
        <taxon>Bivalvia</taxon>
        <taxon>Autobranchia</taxon>
        <taxon>Pteriomorphia</taxon>
        <taxon>Pectinida</taxon>
        <taxon>Pectinoidea</taxon>
        <taxon>Pectinidae</taxon>
        <taxon>Mizuhopecten</taxon>
    </lineage>
</organism>
<accession>A0A210QMH2</accession>
<comment type="caution">
    <text evidence="1">The sequence shown here is derived from an EMBL/GenBank/DDBJ whole genome shotgun (WGS) entry which is preliminary data.</text>
</comment>
<sequence>MYKREMADMIVPATGLGRLTVILSLLMVTSALYDGRQLCANCDEVETATECTNYMWCASDEKCMTSRYLTVDGHARFYTGCTAKRACDSLEHHGIALPLDSLFPVPRRVLDQSCCNGQGCNGLRSASKGRSLCMTCKDILNPSDCDSAVLCGEHQECLYHEHLQFNDLYQAVYKYELKCEDRNLCPVQNGTSSCHHSKRSPGCSGDYGCCTADFCNLFHAMYNKNLTSSTIVAGSVQLQTRGTPPPSTTSSPQSTKCYTGAGTGRVQLCTGSTAYCLTNLTNYNSGYREVFKGCVSEQDCYRLPRSTTSLSGHCDLFNEDILYERDFSCSYCCDKDLCNGRIVPPPETVYVPNTTAAPIITRNEPNDVTIHDCRDAMSVEQCQVFPCDNEHLARMYCRRHCLLCK</sequence>
<evidence type="ECO:0000313" key="1">
    <source>
        <dbReference type="EMBL" id="OWF49928.1"/>
    </source>
</evidence>
<keyword evidence="2" id="KW-1185">Reference proteome</keyword>
<evidence type="ECO:0000313" key="2">
    <source>
        <dbReference type="Proteomes" id="UP000242188"/>
    </source>
</evidence>
<name>A0A210QMH2_MIZYE</name>
<reference evidence="1 2" key="1">
    <citation type="journal article" date="2017" name="Nat. Ecol. Evol.">
        <title>Scallop genome provides insights into evolution of bilaterian karyotype and development.</title>
        <authorList>
            <person name="Wang S."/>
            <person name="Zhang J."/>
            <person name="Jiao W."/>
            <person name="Li J."/>
            <person name="Xun X."/>
            <person name="Sun Y."/>
            <person name="Guo X."/>
            <person name="Huan P."/>
            <person name="Dong B."/>
            <person name="Zhang L."/>
            <person name="Hu X."/>
            <person name="Sun X."/>
            <person name="Wang J."/>
            <person name="Zhao C."/>
            <person name="Wang Y."/>
            <person name="Wang D."/>
            <person name="Huang X."/>
            <person name="Wang R."/>
            <person name="Lv J."/>
            <person name="Li Y."/>
            <person name="Zhang Z."/>
            <person name="Liu B."/>
            <person name="Lu W."/>
            <person name="Hui Y."/>
            <person name="Liang J."/>
            <person name="Zhou Z."/>
            <person name="Hou R."/>
            <person name="Li X."/>
            <person name="Liu Y."/>
            <person name="Li H."/>
            <person name="Ning X."/>
            <person name="Lin Y."/>
            <person name="Zhao L."/>
            <person name="Xing Q."/>
            <person name="Dou J."/>
            <person name="Li Y."/>
            <person name="Mao J."/>
            <person name="Guo H."/>
            <person name="Dou H."/>
            <person name="Li T."/>
            <person name="Mu C."/>
            <person name="Jiang W."/>
            <person name="Fu Q."/>
            <person name="Fu X."/>
            <person name="Miao Y."/>
            <person name="Liu J."/>
            <person name="Yu Q."/>
            <person name="Li R."/>
            <person name="Liao H."/>
            <person name="Li X."/>
            <person name="Kong Y."/>
            <person name="Jiang Z."/>
            <person name="Chourrout D."/>
            <person name="Li R."/>
            <person name="Bao Z."/>
        </authorList>
    </citation>
    <scope>NUCLEOTIDE SEQUENCE [LARGE SCALE GENOMIC DNA]</scope>
    <source>
        <strain evidence="1 2">PY_sf001</strain>
    </source>
</reference>
<dbReference type="OrthoDB" id="6151374at2759"/>
<proteinExistence type="predicted"/>